<dbReference type="SUPFAM" id="SSF81901">
    <property type="entry name" value="HCP-like"/>
    <property type="match status" value="1"/>
</dbReference>
<dbReference type="EC" id="3.5.2.6" evidence="3"/>
<evidence type="ECO:0000256" key="5">
    <source>
        <dbReference type="ARBA" id="ARBA00022801"/>
    </source>
</evidence>
<evidence type="ECO:0000256" key="3">
    <source>
        <dbReference type="ARBA" id="ARBA00012865"/>
    </source>
</evidence>
<dbReference type="PANTHER" id="PTHR13891:SF1">
    <property type="entry name" value="CYTOCHROME C OXIDASE ASSEMBLY FACTOR 7"/>
    <property type="match status" value="1"/>
</dbReference>
<reference evidence="9 10" key="1">
    <citation type="submission" date="2024-01" db="EMBL/GenBank/DDBJ databases">
        <title>Campylobacter porcellus sp. nov.</title>
        <authorList>
            <person name="Papic B."/>
            <person name="Gruntar I."/>
        </authorList>
    </citation>
    <scope>NUCLEOTIDE SEQUENCE [LARGE SCALE GENOMIC DNA]</scope>
    <source>
        <strain evidence="9 10">CX2-4855-23</strain>
    </source>
</reference>
<dbReference type="InterPro" id="IPR040239">
    <property type="entry name" value="HcpB-like"/>
</dbReference>
<dbReference type="PANTHER" id="PTHR13891">
    <property type="entry name" value="CYTOCHROME C OXIDASE ASSEMBLY FACTOR 7"/>
    <property type="match status" value="1"/>
</dbReference>
<organism evidence="9 10">
    <name type="scientific">Campylobacter porcelli</name>
    <dbReference type="NCBI Taxonomy" id="1660073"/>
    <lineage>
        <taxon>Bacteria</taxon>
        <taxon>Pseudomonadati</taxon>
        <taxon>Campylobacterota</taxon>
        <taxon>Epsilonproteobacteria</taxon>
        <taxon>Campylobacterales</taxon>
        <taxon>Campylobacteraceae</taxon>
        <taxon>Campylobacter</taxon>
    </lineage>
</organism>
<protein>
    <recommendedName>
        <fullName evidence="3">beta-lactamase</fullName>
        <ecNumber evidence="3">3.5.2.6</ecNumber>
    </recommendedName>
</protein>
<accession>A0ABU7M6I6</accession>
<sequence>MKKFILIISLFFGVVVAEDLDPKKLEISCDNGDMDACYNLGVLYDDGNGVKQNYQKAAKLYQKSCDNNHILSCAALGRLYIYLAME</sequence>
<gene>
    <name evidence="9" type="ORF">V2I23_08165</name>
</gene>
<keyword evidence="4" id="KW-0677">Repeat</keyword>
<dbReference type="Gene3D" id="1.25.40.10">
    <property type="entry name" value="Tetratricopeptide repeat domain"/>
    <property type="match status" value="1"/>
</dbReference>
<dbReference type="Pfam" id="PF08238">
    <property type="entry name" value="Sel1"/>
    <property type="match status" value="1"/>
</dbReference>
<dbReference type="EMBL" id="JAZBRD010000020">
    <property type="protein sequence ID" value="MEE3745253.1"/>
    <property type="molecule type" value="Genomic_DNA"/>
</dbReference>
<dbReference type="Proteomes" id="UP001331664">
    <property type="component" value="Unassembled WGS sequence"/>
</dbReference>
<evidence type="ECO:0000256" key="1">
    <source>
        <dbReference type="ARBA" id="ARBA00001526"/>
    </source>
</evidence>
<comment type="catalytic activity">
    <reaction evidence="1">
        <text>a beta-lactam + H2O = a substituted beta-amino acid</text>
        <dbReference type="Rhea" id="RHEA:20401"/>
        <dbReference type="ChEBI" id="CHEBI:15377"/>
        <dbReference type="ChEBI" id="CHEBI:35627"/>
        <dbReference type="ChEBI" id="CHEBI:140347"/>
        <dbReference type="EC" id="3.5.2.6"/>
    </reaction>
</comment>
<name>A0ABU7M6I6_9BACT</name>
<evidence type="ECO:0000256" key="7">
    <source>
        <dbReference type="ARBA" id="ARBA00023157"/>
    </source>
</evidence>
<proteinExistence type="inferred from homology"/>
<dbReference type="RefSeq" id="WP_330519117.1">
    <property type="nucleotide sequence ID" value="NZ_JAZBRC010000016.1"/>
</dbReference>
<keyword evidence="6" id="KW-0802">TPR repeat</keyword>
<keyword evidence="10" id="KW-1185">Reference proteome</keyword>
<evidence type="ECO:0000256" key="2">
    <source>
        <dbReference type="ARBA" id="ARBA00008486"/>
    </source>
</evidence>
<dbReference type="InterPro" id="IPR006597">
    <property type="entry name" value="Sel1-like"/>
</dbReference>
<evidence type="ECO:0000256" key="8">
    <source>
        <dbReference type="ARBA" id="ARBA00023251"/>
    </source>
</evidence>
<evidence type="ECO:0000313" key="9">
    <source>
        <dbReference type="EMBL" id="MEE3745253.1"/>
    </source>
</evidence>
<keyword evidence="8" id="KW-0046">Antibiotic resistance</keyword>
<keyword evidence="7" id="KW-1015">Disulfide bond</keyword>
<comment type="similarity">
    <text evidence="2">Belongs to the hcp beta-lactamase family.</text>
</comment>
<keyword evidence="5" id="KW-0378">Hydrolase</keyword>
<evidence type="ECO:0000313" key="10">
    <source>
        <dbReference type="Proteomes" id="UP001331664"/>
    </source>
</evidence>
<evidence type="ECO:0000256" key="6">
    <source>
        <dbReference type="ARBA" id="ARBA00022803"/>
    </source>
</evidence>
<comment type="caution">
    <text evidence="9">The sequence shown here is derived from an EMBL/GenBank/DDBJ whole genome shotgun (WGS) entry which is preliminary data.</text>
</comment>
<evidence type="ECO:0000256" key="4">
    <source>
        <dbReference type="ARBA" id="ARBA00022737"/>
    </source>
</evidence>
<dbReference type="InterPro" id="IPR011990">
    <property type="entry name" value="TPR-like_helical_dom_sf"/>
</dbReference>
<dbReference type="SMART" id="SM00671">
    <property type="entry name" value="SEL1"/>
    <property type="match status" value="1"/>
</dbReference>